<keyword evidence="3" id="KW-1185">Reference proteome</keyword>
<evidence type="ECO:0008006" key="4">
    <source>
        <dbReference type="Google" id="ProtNLM"/>
    </source>
</evidence>
<dbReference type="AlphaFoldDB" id="A0A0T6LQF6"/>
<gene>
    <name evidence="2" type="ORF">AQ490_25420</name>
</gene>
<reference evidence="2 3" key="1">
    <citation type="submission" date="2015-10" db="EMBL/GenBank/DDBJ databases">
        <title>Draft genome sequence of pyrrolomycin-producing Streptomyces vitaminophilus.</title>
        <authorList>
            <person name="Graham D.E."/>
            <person name="Mahan K.M."/>
            <person name="Klingeman D.M."/>
            <person name="Hettich R.L."/>
            <person name="Parry R.J."/>
        </authorList>
    </citation>
    <scope>NUCLEOTIDE SEQUENCE [LARGE SCALE GENOMIC DNA]</scope>
    <source>
        <strain evidence="2 3">ATCC 31673</strain>
    </source>
</reference>
<dbReference type="eggNOG" id="ENOG5031V2N">
    <property type="taxonomic scope" value="Bacteria"/>
</dbReference>
<evidence type="ECO:0000313" key="2">
    <source>
        <dbReference type="EMBL" id="KRV48355.1"/>
    </source>
</evidence>
<dbReference type="RefSeq" id="WP_018382024.1">
    <property type="nucleotide sequence ID" value="NZ_LLZU01000025.1"/>
</dbReference>
<feature type="region of interest" description="Disordered" evidence="1">
    <location>
        <begin position="326"/>
        <end position="349"/>
    </location>
</feature>
<evidence type="ECO:0000313" key="3">
    <source>
        <dbReference type="Proteomes" id="UP000050867"/>
    </source>
</evidence>
<dbReference type="STRING" id="76728.AQ490_25420"/>
<proteinExistence type="predicted"/>
<organism evidence="2 3">
    <name type="scientific">Wenjunlia vitaminophila</name>
    <name type="common">Streptomyces vitaminophilus</name>
    <dbReference type="NCBI Taxonomy" id="76728"/>
    <lineage>
        <taxon>Bacteria</taxon>
        <taxon>Bacillati</taxon>
        <taxon>Actinomycetota</taxon>
        <taxon>Actinomycetes</taxon>
        <taxon>Kitasatosporales</taxon>
        <taxon>Streptomycetaceae</taxon>
        <taxon>Wenjunlia</taxon>
    </lineage>
</organism>
<evidence type="ECO:0000256" key="1">
    <source>
        <dbReference type="SAM" id="MobiDB-lite"/>
    </source>
</evidence>
<dbReference type="EMBL" id="LLZU01000025">
    <property type="protein sequence ID" value="KRV48355.1"/>
    <property type="molecule type" value="Genomic_DNA"/>
</dbReference>
<dbReference type="PROSITE" id="PS51257">
    <property type="entry name" value="PROKAR_LIPOPROTEIN"/>
    <property type="match status" value="1"/>
</dbReference>
<name>A0A0T6LQF6_WENVI</name>
<protein>
    <recommendedName>
        <fullName evidence="4">Lipoprotein</fullName>
    </recommendedName>
</protein>
<dbReference type="Proteomes" id="UP000050867">
    <property type="component" value="Unassembled WGS sequence"/>
</dbReference>
<sequence>MRSAWFDKALVGVLLLGTAGGCTAVRTWREAERRADNQQVLRQACDGMLDRAGIASALPDGEEAHDERWSSTSSGAVLEGYGVVGAETYLSCELYLGTDSDAEGDPYVQVTVTRVAVPALPGVGVTSLVADDRKENAPQQGTASVRVRCAEPLPGHPGAVDTFEVSADVGSSADAARAAESRLAVDAANRVRRAVGCVAPRVEASRVRVVPVARVDEEVAEARRMAGRVRASCGWFAPGPLGLAPDPVLPGAPAVIEQDPPVDIRWEAAASGELTWGNGCVLAHVSLDTLGRREPDDEPEVTVGSWAGAAAQQARIEHGKELAELGDGRVVSPPEPPDDEPDPGRRDPSLTPLYVVWLETRCGGAPGLHRITVSGRHTKALPDLADAVTSQYLAHAGSWPRRADCGEVHPLGRGWQ</sequence>
<comment type="caution">
    <text evidence="2">The sequence shown here is derived from an EMBL/GenBank/DDBJ whole genome shotgun (WGS) entry which is preliminary data.</text>
</comment>
<accession>A0A0T6LQF6</accession>